<proteinExistence type="predicted"/>
<accession>F2JYD0</accession>
<dbReference type="AlphaFoldDB" id="F2JYD0"/>
<protein>
    <submittedName>
        <fullName evidence="1">Uncharacterized protein</fullName>
    </submittedName>
</protein>
<evidence type="ECO:0000313" key="1">
    <source>
        <dbReference type="EMBL" id="ADZ91961.1"/>
    </source>
</evidence>
<gene>
    <name evidence="1" type="ordered locus">Marme_2733</name>
</gene>
<reference evidence="1 2" key="1">
    <citation type="journal article" date="2012" name="Stand. Genomic Sci.">
        <title>Complete genome sequence of the melanogenic marine bacterium Marinomonas mediterranea type strain (MMB-1(T)).</title>
        <authorList>
            <person name="Lucas-Elio P."/>
            <person name="Goodwin L."/>
            <person name="Woyke T."/>
            <person name="Pitluck S."/>
            <person name="Nolan M."/>
            <person name="Kyrpides N.C."/>
            <person name="Detter J.C."/>
            <person name="Copeland A."/>
            <person name="Teshima H."/>
            <person name="Bruce D."/>
            <person name="Detter C."/>
            <person name="Tapia R."/>
            <person name="Han S."/>
            <person name="Land M.L."/>
            <person name="Ivanova N."/>
            <person name="Mikhailova N."/>
            <person name="Johnston A.W."/>
            <person name="Sanchez-Amat A."/>
        </authorList>
    </citation>
    <scope>NUCLEOTIDE SEQUENCE [LARGE SCALE GENOMIC DNA]</scope>
    <source>
        <strain evidence="2">ATCC 700492 / JCM 21426 / NBRC 103028 / MMB-1</strain>
    </source>
</reference>
<evidence type="ECO:0000313" key="2">
    <source>
        <dbReference type="Proteomes" id="UP000001062"/>
    </source>
</evidence>
<sequence length="39" mass="4572">MLESCKDRRVRVNVTSIILKINKYDGKRTVLSDESTQFQ</sequence>
<dbReference type="KEGG" id="mme:Marme_2733"/>
<dbReference type="EMBL" id="CP002583">
    <property type="protein sequence ID" value="ADZ91961.1"/>
    <property type="molecule type" value="Genomic_DNA"/>
</dbReference>
<keyword evidence="2" id="KW-1185">Reference proteome</keyword>
<name>F2JYD0_MARM1</name>
<organism evidence="1 2">
    <name type="scientific">Marinomonas mediterranea (strain ATCC 700492 / JCM 21426 / NBRC 103028 / MMB-1)</name>
    <dbReference type="NCBI Taxonomy" id="717774"/>
    <lineage>
        <taxon>Bacteria</taxon>
        <taxon>Pseudomonadati</taxon>
        <taxon>Pseudomonadota</taxon>
        <taxon>Gammaproteobacteria</taxon>
        <taxon>Oceanospirillales</taxon>
        <taxon>Oceanospirillaceae</taxon>
        <taxon>Marinomonas</taxon>
    </lineage>
</organism>
<dbReference type="Proteomes" id="UP000001062">
    <property type="component" value="Chromosome"/>
</dbReference>
<dbReference type="HOGENOM" id="CLU_3312466_0_0_6"/>